<evidence type="ECO:0000313" key="2">
    <source>
        <dbReference type="EMBL" id="GAA4935499.1"/>
    </source>
</evidence>
<sequence length="856" mass="92234">MKKRLLAGSSLILSAILGAQSAFAAPAYMNDAETRVPSSTANKANLSVHKFPRTILSETQSLKGGVEQYTKYDIISTGSEVAKKVAQIQAANPDSTWFKGSQVAEYLEYIHGNNHCWHGKGIPFQTTGGKTEGCSVYAGHWLYQAGTKTSQAINTGTTTVKVADSARFSVGSYAVIYNAPAGGFANAEHVKIIGKNNSTKTLTIQRGFKSAARSHSSGSIIAQHVVGQGGSTLNWKFNVSTKSPKDGNGRTYSQAAIQFFKNNSTKDYKGNKTSVKLSGFLFDSDFHYLFTSKKADANNDLTTDHGIGGGVNWWGAGLDGFYNSMRNAFPTKYVVTGHQLARGFDYTSGTQMEGWPQSNGYHSVVPEYNSLSAELANYRYYVHHISQGPGASHVLTKTPTKIYKKGTGANSNKPFRFALGMGLLSDGYFGSQNSTIHPDVWYDEFAVYTNKNSSNYGSAVPRNSTDESAIRNNTGWLGNALGPYTRVYNESAFVASASLIGNGGTFDSNVSGWTGTRVNVSRNTGTKKDGAGSLQISKHTSFQSSLSGAMVKGPSASLTKNQWYTLVFTARANDHRIVKANVGGHGERFLVGNTWRRYIMSFKAKASGSNRISFNVGQDNIALNLDTVHLFKGNANVFRRDFQNGIVVVNGSDTTVNVNLGGTFQKILGTQDPSFNNGQSLNTLSLTGYDAAVLIRPKGSSGGSTTPTDPVVTDPVVTDPVTKPSDIEICGRPNFSFGANKGAYIWKNCTDNKWFMYVSPGGSSIDYSGLLWSGSGFNSFNKISLESHDEFSKTAKMIKFRMRAWASSADGFGAVVPANGNTCFKITSPSNAKVYLGPNKVLMSAPFKLNDLNTCS</sequence>
<dbReference type="EMBL" id="BAABLX010000007">
    <property type="protein sequence ID" value="GAA4935499.1"/>
    <property type="molecule type" value="Genomic_DNA"/>
</dbReference>
<reference evidence="3" key="1">
    <citation type="journal article" date="2019" name="Int. J. Syst. Evol. Microbiol.">
        <title>The Global Catalogue of Microorganisms (GCM) 10K type strain sequencing project: providing services to taxonomists for standard genome sequencing and annotation.</title>
        <authorList>
            <consortium name="The Broad Institute Genomics Platform"/>
            <consortium name="The Broad Institute Genome Sequencing Center for Infectious Disease"/>
            <person name="Wu L."/>
            <person name="Ma J."/>
        </authorList>
    </citation>
    <scope>NUCLEOTIDE SEQUENCE [LARGE SCALE GENOMIC DNA]</scope>
    <source>
        <strain evidence="3">JCM 19134</strain>
    </source>
</reference>
<dbReference type="RefSeq" id="WP_345418377.1">
    <property type="nucleotide sequence ID" value="NZ_AP031496.1"/>
</dbReference>
<gene>
    <name evidence="2" type="ORF">GCM10025791_11280</name>
</gene>
<evidence type="ECO:0000313" key="3">
    <source>
        <dbReference type="Proteomes" id="UP001409585"/>
    </source>
</evidence>
<dbReference type="InterPro" id="IPR008979">
    <property type="entry name" value="Galactose-bd-like_sf"/>
</dbReference>
<proteinExistence type="predicted"/>
<comment type="caution">
    <text evidence="2">The sequence shown here is derived from an EMBL/GenBank/DDBJ whole genome shotgun (WGS) entry which is preliminary data.</text>
</comment>
<feature type="signal peptide" evidence="1">
    <location>
        <begin position="1"/>
        <end position="24"/>
    </location>
</feature>
<dbReference type="AlphaFoldDB" id="A0AAV3TZP5"/>
<organism evidence="2 3">
    <name type="scientific">Halioxenophilus aromaticivorans</name>
    <dbReference type="NCBI Taxonomy" id="1306992"/>
    <lineage>
        <taxon>Bacteria</taxon>
        <taxon>Pseudomonadati</taxon>
        <taxon>Pseudomonadota</taxon>
        <taxon>Gammaproteobacteria</taxon>
        <taxon>Alteromonadales</taxon>
        <taxon>Alteromonadaceae</taxon>
        <taxon>Halioxenophilus</taxon>
    </lineage>
</organism>
<name>A0AAV3TZP5_9ALTE</name>
<keyword evidence="3" id="KW-1185">Reference proteome</keyword>
<dbReference type="Gene3D" id="2.60.120.260">
    <property type="entry name" value="Galactose-binding domain-like"/>
    <property type="match status" value="1"/>
</dbReference>
<keyword evidence="1" id="KW-0732">Signal</keyword>
<feature type="chain" id="PRO_5043360286" evidence="1">
    <location>
        <begin position="25"/>
        <end position="856"/>
    </location>
</feature>
<accession>A0AAV3TZP5</accession>
<dbReference type="SUPFAM" id="SSF49785">
    <property type="entry name" value="Galactose-binding domain-like"/>
    <property type="match status" value="1"/>
</dbReference>
<dbReference type="Proteomes" id="UP001409585">
    <property type="component" value="Unassembled WGS sequence"/>
</dbReference>
<evidence type="ECO:0000256" key="1">
    <source>
        <dbReference type="SAM" id="SignalP"/>
    </source>
</evidence>
<protein>
    <submittedName>
        <fullName evidence="2">Uncharacterized protein</fullName>
    </submittedName>
</protein>